<evidence type="ECO:0000313" key="1">
    <source>
        <dbReference type="EMBL" id="MBW3127438.1"/>
    </source>
</evidence>
<dbReference type="RefSeq" id="WP_219156698.1">
    <property type="nucleotide sequence ID" value="NZ_JAHWGL010000005.1"/>
</dbReference>
<evidence type="ECO:0000313" key="2">
    <source>
        <dbReference type="Proteomes" id="UP000826188"/>
    </source>
</evidence>
<accession>A0ABS6WXC7</accession>
<name>A0ABS6WXC7_9BACT</name>
<keyword evidence="2" id="KW-1185">Reference proteome</keyword>
<organism evidence="1 2">
    <name type="scientific">Hymenobacter profundi</name>
    <dbReference type="NCBI Taxonomy" id="1982110"/>
    <lineage>
        <taxon>Bacteria</taxon>
        <taxon>Pseudomonadati</taxon>
        <taxon>Bacteroidota</taxon>
        <taxon>Cytophagia</taxon>
        <taxon>Cytophagales</taxon>
        <taxon>Hymenobacteraceae</taxon>
        <taxon>Hymenobacter</taxon>
    </lineage>
</organism>
<dbReference type="Proteomes" id="UP000826188">
    <property type="component" value="Unassembled WGS sequence"/>
</dbReference>
<comment type="caution">
    <text evidence="1">The sequence shown here is derived from an EMBL/GenBank/DDBJ whole genome shotgun (WGS) entry which is preliminary data.</text>
</comment>
<proteinExistence type="predicted"/>
<reference evidence="1 2" key="1">
    <citation type="submission" date="2021-07" db="EMBL/GenBank/DDBJ databases">
        <title>Hymenobacter profundi sp. nov., isolated from deep-sea water.</title>
        <authorList>
            <person name="Kim M.K."/>
        </authorList>
    </citation>
    <scope>NUCLEOTIDE SEQUENCE [LARGE SCALE GENOMIC DNA]</scope>
    <source>
        <strain evidence="1 2">M2</strain>
    </source>
</reference>
<dbReference type="EMBL" id="JAHWGL010000005">
    <property type="protein sequence ID" value="MBW3127438.1"/>
    <property type="molecule type" value="Genomic_DNA"/>
</dbReference>
<sequence length="59" mass="6775">MKIAQMAEIYRPFDDEMESTLRKCIHALMGIQTTKAHKAIKSLSNTGNKNVKYALENYK</sequence>
<gene>
    <name evidence="1" type="ORF">KYK14_02655</name>
</gene>
<protein>
    <submittedName>
        <fullName evidence="1">Uncharacterized protein</fullName>
    </submittedName>
</protein>